<reference evidence="11" key="2">
    <citation type="journal article" date="2024" name="Plant">
        <title>Genomic evolution and insights into agronomic trait innovations of Sesamum species.</title>
        <authorList>
            <person name="Miao H."/>
            <person name="Wang L."/>
            <person name="Qu L."/>
            <person name="Liu H."/>
            <person name="Sun Y."/>
            <person name="Le M."/>
            <person name="Wang Q."/>
            <person name="Wei S."/>
            <person name="Zheng Y."/>
            <person name="Lin W."/>
            <person name="Duan Y."/>
            <person name="Cao H."/>
            <person name="Xiong S."/>
            <person name="Wang X."/>
            <person name="Wei L."/>
            <person name="Li C."/>
            <person name="Ma Q."/>
            <person name="Ju M."/>
            <person name="Zhao R."/>
            <person name="Li G."/>
            <person name="Mu C."/>
            <person name="Tian Q."/>
            <person name="Mei H."/>
            <person name="Zhang T."/>
            <person name="Gao T."/>
            <person name="Zhang H."/>
        </authorList>
    </citation>
    <scope>NUCLEOTIDE SEQUENCE</scope>
    <source>
        <strain evidence="11">KEN8</strain>
    </source>
</reference>
<keyword evidence="6" id="KW-0833">Ubl conjugation pathway</keyword>
<dbReference type="GO" id="GO:0061630">
    <property type="term" value="F:ubiquitin protein ligase activity"/>
    <property type="evidence" value="ECO:0007669"/>
    <property type="project" value="UniProtKB-EC"/>
</dbReference>
<proteinExistence type="predicted"/>
<evidence type="ECO:0000256" key="3">
    <source>
        <dbReference type="ARBA" id="ARBA00022679"/>
    </source>
</evidence>
<keyword evidence="7" id="KW-0862">Zinc</keyword>
<reference evidence="11" key="1">
    <citation type="submission" date="2020-06" db="EMBL/GenBank/DDBJ databases">
        <authorList>
            <person name="Li T."/>
            <person name="Hu X."/>
            <person name="Zhang T."/>
            <person name="Song X."/>
            <person name="Zhang H."/>
            <person name="Dai N."/>
            <person name="Sheng W."/>
            <person name="Hou X."/>
            <person name="Wei L."/>
        </authorList>
    </citation>
    <scope>NUCLEOTIDE SEQUENCE</scope>
    <source>
        <strain evidence="11">KEN8</strain>
        <tissue evidence="11">Leaf</tissue>
    </source>
</reference>
<sequence>MVQETMYSHQPHSTAESDNVRRASGGYPPHDVLPGEFSFLAPPDGLRLPLQNMSALQTETDQTFDTYTYPNWAAAGTQSTMGTDCGWRARTMYPHQTLDIPTISAQTYRLQVQERNNLPNREVARNWFQEDPIVILDDMGIEWEEENVKRDGGLPEKLILKYLKTRDCCPVNNDGEPETCVVCQDDLCQENSTVGVLDCGHEYHASCIRHWLQQKNICPLCKAIALRVDDDDDDDDDDEQSWIAFVRNM</sequence>
<keyword evidence="4" id="KW-0479">Metal-binding</keyword>
<evidence type="ECO:0000256" key="1">
    <source>
        <dbReference type="ARBA" id="ARBA00000900"/>
    </source>
</evidence>
<organism evidence="11">
    <name type="scientific">Sesamum calycinum</name>
    <dbReference type="NCBI Taxonomy" id="2727403"/>
    <lineage>
        <taxon>Eukaryota</taxon>
        <taxon>Viridiplantae</taxon>
        <taxon>Streptophyta</taxon>
        <taxon>Embryophyta</taxon>
        <taxon>Tracheophyta</taxon>
        <taxon>Spermatophyta</taxon>
        <taxon>Magnoliopsida</taxon>
        <taxon>eudicotyledons</taxon>
        <taxon>Gunneridae</taxon>
        <taxon>Pentapetalae</taxon>
        <taxon>asterids</taxon>
        <taxon>lamiids</taxon>
        <taxon>Lamiales</taxon>
        <taxon>Pedaliaceae</taxon>
        <taxon>Sesamum</taxon>
    </lineage>
</organism>
<evidence type="ECO:0000256" key="4">
    <source>
        <dbReference type="ARBA" id="ARBA00022723"/>
    </source>
</evidence>
<evidence type="ECO:0000256" key="8">
    <source>
        <dbReference type="PROSITE-ProRule" id="PRU00175"/>
    </source>
</evidence>
<evidence type="ECO:0000256" key="2">
    <source>
        <dbReference type="ARBA" id="ARBA00012483"/>
    </source>
</evidence>
<dbReference type="InterPro" id="IPR013083">
    <property type="entry name" value="Znf_RING/FYVE/PHD"/>
</dbReference>
<evidence type="ECO:0000256" key="5">
    <source>
        <dbReference type="ARBA" id="ARBA00022771"/>
    </source>
</evidence>
<feature type="domain" description="RING-type" evidence="10">
    <location>
        <begin position="180"/>
        <end position="222"/>
    </location>
</feature>
<keyword evidence="3" id="KW-0808">Transferase</keyword>
<feature type="compositionally biased region" description="Polar residues" evidence="9">
    <location>
        <begin position="1"/>
        <end position="17"/>
    </location>
</feature>
<dbReference type="EMBL" id="JACGWM010000006">
    <property type="protein sequence ID" value="KAL0368673.1"/>
    <property type="molecule type" value="Genomic_DNA"/>
</dbReference>
<accession>A0AAW2QLG4</accession>
<evidence type="ECO:0000256" key="7">
    <source>
        <dbReference type="ARBA" id="ARBA00022833"/>
    </source>
</evidence>
<dbReference type="GO" id="GO:0008270">
    <property type="term" value="F:zinc ion binding"/>
    <property type="evidence" value="ECO:0007669"/>
    <property type="project" value="UniProtKB-KW"/>
</dbReference>
<protein>
    <recommendedName>
        <fullName evidence="2">RING-type E3 ubiquitin transferase</fullName>
        <ecNumber evidence="2">2.3.2.27</ecNumber>
    </recommendedName>
</protein>
<dbReference type="AlphaFoldDB" id="A0AAW2QLG4"/>
<dbReference type="PROSITE" id="PS50089">
    <property type="entry name" value="ZF_RING_2"/>
    <property type="match status" value="1"/>
</dbReference>
<evidence type="ECO:0000256" key="9">
    <source>
        <dbReference type="SAM" id="MobiDB-lite"/>
    </source>
</evidence>
<gene>
    <name evidence="11" type="ORF">Scaly_1086200</name>
</gene>
<evidence type="ECO:0000313" key="11">
    <source>
        <dbReference type="EMBL" id="KAL0368673.1"/>
    </source>
</evidence>
<dbReference type="EC" id="2.3.2.27" evidence="2"/>
<dbReference type="Gene3D" id="3.30.40.10">
    <property type="entry name" value="Zinc/RING finger domain, C3HC4 (zinc finger)"/>
    <property type="match status" value="1"/>
</dbReference>
<dbReference type="SUPFAM" id="SSF57850">
    <property type="entry name" value="RING/U-box"/>
    <property type="match status" value="1"/>
</dbReference>
<comment type="catalytic activity">
    <reaction evidence="1">
        <text>S-ubiquitinyl-[E2 ubiquitin-conjugating enzyme]-L-cysteine + [acceptor protein]-L-lysine = [E2 ubiquitin-conjugating enzyme]-L-cysteine + N(6)-ubiquitinyl-[acceptor protein]-L-lysine.</text>
        <dbReference type="EC" id="2.3.2.27"/>
    </reaction>
</comment>
<dbReference type="PANTHER" id="PTHR22937:SF163">
    <property type="entry name" value="RING-TYPE E3 UBIQUITIN TRANSFERASE"/>
    <property type="match status" value="1"/>
</dbReference>
<dbReference type="PANTHER" id="PTHR22937">
    <property type="entry name" value="E3 UBIQUITIN-PROTEIN LIGASE RNF165"/>
    <property type="match status" value="1"/>
</dbReference>
<feature type="region of interest" description="Disordered" evidence="9">
    <location>
        <begin position="1"/>
        <end position="27"/>
    </location>
</feature>
<dbReference type="InterPro" id="IPR045191">
    <property type="entry name" value="MBR1/2-like"/>
</dbReference>
<evidence type="ECO:0000256" key="6">
    <source>
        <dbReference type="ARBA" id="ARBA00022786"/>
    </source>
</evidence>
<evidence type="ECO:0000259" key="10">
    <source>
        <dbReference type="PROSITE" id="PS50089"/>
    </source>
</evidence>
<comment type="caution">
    <text evidence="11">The sequence shown here is derived from an EMBL/GenBank/DDBJ whole genome shotgun (WGS) entry which is preliminary data.</text>
</comment>
<dbReference type="Pfam" id="PF13639">
    <property type="entry name" value="zf-RING_2"/>
    <property type="match status" value="1"/>
</dbReference>
<keyword evidence="5 8" id="KW-0863">Zinc-finger</keyword>
<dbReference type="InterPro" id="IPR001841">
    <property type="entry name" value="Znf_RING"/>
</dbReference>
<name>A0AAW2QLG4_9LAMI</name>
<dbReference type="SMART" id="SM00184">
    <property type="entry name" value="RING"/>
    <property type="match status" value="1"/>
</dbReference>